<dbReference type="KEGG" id="psuu:Psuf_009690"/>
<accession>A0A6F8YC33</accession>
<reference evidence="2 3" key="2">
    <citation type="submission" date="2020-03" db="EMBL/GenBank/DDBJ databases">
        <authorList>
            <person name="Ichikawa N."/>
            <person name="Kimura A."/>
            <person name="Kitahashi Y."/>
            <person name="Uohara A."/>
        </authorList>
    </citation>
    <scope>NUCLEOTIDE SEQUENCE [LARGE SCALE GENOMIC DNA]</scope>
    <source>
        <strain evidence="2 3">NBRC 105367</strain>
    </source>
</reference>
<name>A0A6F8YC33_9ACTN</name>
<evidence type="ECO:0000313" key="2">
    <source>
        <dbReference type="EMBL" id="BCB83656.1"/>
    </source>
</evidence>
<proteinExistence type="predicted"/>
<evidence type="ECO:0000256" key="1">
    <source>
        <dbReference type="SAM" id="MobiDB-lite"/>
    </source>
</evidence>
<dbReference type="AlphaFoldDB" id="A0A6F8YC33"/>
<dbReference type="Proteomes" id="UP000503011">
    <property type="component" value="Chromosome"/>
</dbReference>
<protein>
    <submittedName>
        <fullName evidence="2">Uncharacterized protein</fullName>
    </submittedName>
</protein>
<sequence>MVAWTRPARCRRWWSTPAALAEVGAPDNDPGRTGSELGVAAPTILRHGSARSTTAGRRGAAQAASGAARASWVHSGLRSIEPPG</sequence>
<gene>
    <name evidence="2" type="ORF">Psuf_009690</name>
</gene>
<feature type="region of interest" description="Disordered" evidence="1">
    <location>
        <begin position="50"/>
        <end position="84"/>
    </location>
</feature>
<dbReference type="EMBL" id="AP022871">
    <property type="protein sequence ID" value="BCB83656.1"/>
    <property type="molecule type" value="Genomic_DNA"/>
</dbReference>
<reference evidence="2 3" key="1">
    <citation type="submission" date="2020-03" db="EMBL/GenBank/DDBJ databases">
        <title>Whole genome shotgun sequence of Phytohabitans suffuscus NBRC 105367.</title>
        <authorList>
            <person name="Komaki H."/>
            <person name="Tamura T."/>
        </authorList>
    </citation>
    <scope>NUCLEOTIDE SEQUENCE [LARGE SCALE GENOMIC DNA]</scope>
    <source>
        <strain evidence="2 3">NBRC 105367</strain>
    </source>
</reference>
<organism evidence="2 3">
    <name type="scientific">Phytohabitans suffuscus</name>
    <dbReference type="NCBI Taxonomy" id="624315"/>
    <lineage>
        <taxon>Bacteria</taxon>
        <taxon>Bacillati</taxon>
        <taxon>Actinomycetota</taxon>
        <taxon>Actinomycetes</taxon>
        <taxon>Micromonosporales</taxon>
        <taxon>Micromonosporaceae</taxon>
    </lineage>
</organism>
<evidence type="ECO:0000313" key="3">
    <source>
        <dbReference type="Proteomes" id="UP000503011"/>
    </source>
</evidence>
<feature type="compositionally biased region" description="Low complexity" evidence="1">
    <location>
        <begin position="50"/>
        <end position="71"/>
    </location>
</feature>
<keyword evidence="3" id="KW-1185">Reference proteome</keyword>